<comment type="caution">
    <text evidence="1">The sequence shown here is derived from an EMBL/GenBank/DDBJ whole genome shotgun (WGS) entry which is preliminary data.</text>
</comment>
<gene>
    <name evidence="1" type="ORF">HJG60_011353</name>
</gene>
<evidence type="ECO:0000313" key="2">
    <source>
        <dbReference type="Proteomes" id="UP000664940"/>
    </source>
</evidence>
<evidence type="ECO:0000313" key="1">
    <source>
        <dbReference type="EMBL" id="KAF6104422.1"/>
    </source>
</evidence>
<dbReference type="EMBL" id="JABVXQ010000006">
    <property type="protein sequence ID" value="KAF6104422.1"/>
    <property type="molecule type" value="Genomic_DNA"/>
</dbReference>
<accession>A0A834E7S4</accession>
<organism evidence="1 2">
    <name type="scientific">Phyllostomus discolor</name>
    <name type="common">pale spear-nosed bat</name>
    <dbReference type="NCBI Taxonomy" id="89673"/>
    <lineage>
        <taxon>Eukaryota</taxon>
        <taxon>Metazoa</taxon>
        <taxon>Chordata</taxon>
        <taxon>Craniata</taxon>
        <taxon>Vertebrata</taxon>
        <taxon>Euteleostomi</taxon>
        <taxon>Mammalia</taxon>
        <taxon>Eutheria</taxon>
        <taxon>Laurasiatheria</taxon>
        <taxon>Chiroptera</taxon>
        <taxon>Yangochiroptera</taxon>
        <taxon>Phyllostomidae</taxon>
        <taxon>Phyllostominae</taxon>
        <taxon>Phyllostomus</taxon>
    </lineage>
</organism>
<dbReference type="Proteomes" id="UP000664940">
    <property type="component" value="Unassembled WGS sequence"/>
</dbReference>
<sequence length="121" mass="13425">MKKDSIHGFLDPGGMHSTTGHIREGLGWFREQQDFIEVSPGRKGRGRVGTLSRLRFGWFGGCQALGYTWLSSACSWEAQGRGSLGLLWASLMQDVSAGVTTRWLVCVSQMRSQGWFAVSRN</sequence>
<dbReference type="AlphaFoldDB" id="A0A834E7S4"/>
<reference evidence="1 2" key="1">
    <citation type="journal article" date="2020" name="Nature">
        <title>Six reference-quality genomes reveal evolution of bat adaptations.</title>
        <authorList>
            <person name="Jebb D."/>
            <person name="Huang Z."/>
            <person name="Pippel M."/>
            <person name="Hughes G.M."/>
            <person name="Lavrichenko K."/>
            <person name="Devanna P."/>
            <person name="Winkler S."/>
            <person name="Jermiin L.S."/>
            <person name="Skirmuntt E.C."/>
            <person name="Katzourakis A."/>
            <person name="Burkitt-Gray L."/>
            <person name="Ray D.A."/>
            <person name="Sullivan K.A.M."/>
            <person name="Roscito J.G."/>
            <person name="Kirilenko B.M."/>
            <person name="Davalos L.M."/>
            <person name="Corthals A.P."/>
            <person name="Power M.L."/>
            <person name="Jones G."/>
            <person name="Ransome R.D."/>
            <person name="Dechmann D.K.N."/>
            <person name="Locatelli A.G."/>
            <person name="Puechmaille S.J."/>
            <person name="Fedrigo O."/>
            <person name="Jarvis E.D."/>
            <person name="Hiller M."/>
            <person name="Vernes S.C."/>
            <person name="Myers E.W."/>
            <person name="Teeling E.C."/>
        </authorList>
    </citation>
    <scope>NUCLEOTIDE SEQUENCE [LARGE SCALE GENOMIC DNA]</scope>
    <source>
        <strain evidence="1">Bat1K_MPI-CBG_1</strain>
    </source>
</reference>
<name>A0A834E7S4_9CHIR</name>
<proteinExistence type="predicted"/>
<protein>
    <submittedName>
        <fullName evidence="1">Uncharacterized protein</fullName>
    </submittedName>
</protein>